<keyword evidence="3" id="KW-0677">Repeat</keyword>
<evidence type="ECO:0000256" key="2">
    <source>
        <dbReference type="ARBA" id="ARBA00022692"/>
    </source>
</evidence>
<comment type="subcellular location">
    <subcellularLocation>
        <location evidence="1">Membrane</location>
        <topology evidence="1">Multi-pass membrane protein</topology>
    </subcellularLocation>
</comment>
<name>A0ABQ5KY12_9EUKA</name>
<dbReference type="Pfam" id="PF12796">
    <property type="entry name" value="Ank_2"/>
    <property type="match status" value="2"/>
</dbReference>
<comment type="domain">
    <text evidence="8">The DHHC domain is required for palmitoyltransferase activity.</text>
</comment>
<keyword evidence="8" id="KW-0808">Transferase</keyword>
<keyword evidence="6 8" id="KW-0472">Membrane</keyword>
<protein>
    <recommendedName>
        <fullName evidence="8">Palmitoyltransferase</fullName>
        <ecNumber evidence="8">2.3.1.225</ecNumber>
    </recommendedName>
</protein>
<feature type="region of interest" description="Disordered" evidence="9">
    <location>
        <begin position="521"/>
        <end position="548"/>
    </location>
</feature>
<dbReference type="InterPro" id="IPR036770">
    <property type="entry name" value="Ankyrin_rpt-contain_sf"/>
</dbReference>
<evidence type="ECO:0000313" key="11">
    <source>
        <dbReference type="EMBL" id="GKT37331.1"/>
    </source>
</evidence>
<feature type="repeat" description="ANK" evidence="7">
    <location>
        <begin position="105"/>
        <end position="137"/>
    </location>
</feature>
<dbReference type="Gene3D" id="1.25.40.20">
    <property type="entry name" value="Ankyrin repeat-containing domain"/>
    <property type="match status" value="2"/>
</dbReference>
<evidence type="ECO:0000256" key="8">
    <source>
        <dbReference type="RuleBase" id="RU079119"/>
    </source>
</evidence>
<feature type="repeat" description="ANK" evidence="7">
    <location>
        <begin position="69"/>
        <end position="101"/>
    </location>
</feature>
<dbReference type="PROSITE" id="PS50216">
    <property type="entry name" value="DHHC"/>
    <property type="match status" value="1"/>
</dbReference>
<dbReference type="EC" id="2.3.1.225" evidence="8"/>
<dbReference type="PROSITE" id="PS50297">
    <property type="entry name" value="ANK_REP_REGION"/>
    <property type="match status" value="2"/>
</dbReference>
<evidence type="ECO:0000256" key="4">
    <source>
        <dbReference type="ARBA" id="ARBA00022989"/>
    </source>
</evidence>
<keyword evidence="4 8" id="KW-1133">Transmembrane helix</keyword>
<dbReference type="InterPro" id="IPR001594">
    <property type="entry name" value="Palmitoyltrfase_DHHC"/>
</dbReference>
<dbReference type="Proteomes" id="UP001057375">
    <property type="component" value="Unassembled WGS sequence"/>
</dbReference>
<evidence type="ECO:0000256" key="6">
    <source>
        <dbReference type="ARBA" id="ARBA00023136"/>
    </source>
</evidence>
<keyword evidence="5 7" id="KW-0040">ANK repeat</keyword>
<evidence type="ECO:0000313" key="12">
    <source>
        <dbReference type="Proteomes" id="UP001057375"/>
    </source>
</evidence>
<comment type="catalytic activity">
    <reaction evidence="8">
        <text>L-cysteinyl-[protein] + hexadecanoyl-CoA = S-hexadecanoyl-L-cysteinyl-[protein] + CoA</text>
        <dbReference type="Rhea" id="RHEA:36683"/>
        <dbReference type="Rhea" id="RHEA-COMP:10131"/>
        <dbReference type="Rhea" id="RHEA-COMP:11032"/>
        <dbReference type="ChEBI" id="CHEBI:29950"/>
        <dbReference type="ChEBI" id="CHEBI:57287"/>
        <dbReference type="ChEBI" id="CHEBI:57379"/>
        <dbReference type="ChEBI" id="CHEBI:74151"/>
        <dbReference type="EC" id="2.3.1.225"/>
    </reaction>
</comment>
<dbReference type="EMBL" id="BQXS01011453">
    <property type="protein sequence ID" value="GKT37331.1"/>
    <property type="molecule type" value="Genomic_DNA"/>
</dbReference>
<comment type="caution">
    <text evidence="11">The sequence shown here is derived from an EMBL/GenBank/DDBJ whole genome shotgun (WGS) entry which is preliminary data.</text>
</comment>
<comment type="similarity">
    <text evidence="8">Belongs to the DHHC palmitoyltransferase family.</text>
</comment>
<proteinExistence type="inferred from homology"/>
<dbReference type="SUPFAM" id="SSF48403">
    <property type="entry name" value="Ankyrin repeat"/>
    <property type="match status" value="1"/>
</dbReference>
<accession>A0ABQ5KY12</accession>
<feature type="transmembrane region" description="Helical" evidence="8">
    <location>
        <begin position="652"/>
        <end position="677"/>
    </location>
</feature>
<dbReference type="Pfam" id="PF01529">
    <property type="entry name" value="DHHC"/>
    <property type="match status" value="1"/>
</dbReference>
<feature type="transmembrane region" description="Helical" evidence="8">
    <location>
        <begin position="451"/>
        <end position="472"/>
    </location>
</feature>
<evidence type="ECO:0000259" key="10">
    <source>
        <dbReference type="Pfam" id="PF01529"/>
    </source>
</evidence>
<evidence type="ECO:0000256" key="1">
    <source>
        <dbReference type="ARBA" id="ARBA00004141"/>
    </source>
</evidence>
<gene>
    <name evidence="11" type="ORF">ADUPG1_010137</name>
</gene>
<evidence type="ECO:0000256" key="3">
    <source>
        <dbReference type="ARBA" id="ARBA00022737"/>
    </source>
</evidence>
<dbReference type="InterPro" id="IPR002110">
    <property type="entry name" value="Ankyrin_rpt"/>
</dbReference>
<evidence type="ECO:0000256" key="7">
    <source>
        <dbReference type="PROSITE-ProRule" id="PRU00023"/>
    </source>
</evidence>
<feature type="transmembrane region" description="Helical" evidence="8">
    <location>
        <begin position="701"/>
        <end position="722"/>
    </location>
</feature>
<dbReference type="PROSITE" id="PS50088">
    <property type="entry name" value="ANK_REPEAT"/>
    <property type="match status" value="3"/>
</dbReference>
<sequence>MSGPKEEPPSSVTIYNEKCFHYLKTIGKYAPPSLSSSNPLASAVIGGEYQTVSLLCDRQPQHIVTPDSTGKIPLHYAAEEGMLLIVEKLINANGDMKHVNMTTPSGNTALHIAAAKGYTDIVHFLIVYGAEVHIENKKGETPLSLAIARRHANIAALILAAIDPAVISSWRHVSSGHSYLHRACIVVLVPIIDVLLKTCSELLSEPDSEEFLPLHALFIGATDVSPEEIKKAVHLLAGKISDIKKYSENRSIKSILLSRGGRREAGQRFTPLHIACQCSFRSGIVAIVELARDHVGEDSMDTSGSRPLPLQTLVSKDAKGLLPIHWAAKLGLSDVVAILRRIGSPVNCIDSFGCTPLHWAAACGDKASVSNIISHMTLTERVALDKKSHKASDLAQIKGHDDVAKKLKECETKNLKLARGQKGHLLIPLAIILYLILCISGVVDFMRFGNVANLVIGGIIVVFSIVLLSLYLSLVLKDVKGCVDPTASILGGDGPDDIIAAAVAIVSDDLITASIVPGGADDISPKATGEAPLGPEDTTGDMTPNPKNTRIDVRCASVISSRRPSIDASFMEVDAVAEALDMTSRSLEKLQCTCGKGSCECGGRMCFCDRGCDGLVVARSHHCSRCNRCVAGFDHHCVWINSDIGASNHVLFVYYLIFGSLFLSIISIAAYIGVFMFPSEVFGTDMNVLEILKEIGSSGRVLLYFVLVLTPIFASFHLSTLVRQMVHINMGLTVYERAHLANIWWLRNAENEFFNPFESIATHEGMTNRQYFFSGLRSSHMLAHLCSREELFEFALKIVRKKPETKV</sequence>
<keyword evidence="12" id="KW-1185">Reference proteome</keyword>
<keyword evidence="8" id="KW-0012">Acyltransferase</keyword>
<evidence type="ECO:0000256" key="9">
    <source>
        <dbReference type="SAM" id="MobiDB-lite"/>
    </source>
</evidence>
<reference evidence="11" key="1">
    <citation type="submission" date="2022-03" db="EMBL/GenBank/DDBJ databases">
        <title>Draft genome sequence of Aduncisulcus paluster, a free-living microaerophilic Fornicata.</title>
        <authorList>
            <person name="Yuyama I."/>
            <person name="Kume K."/>
            <person name="Tamura T."/>
            <person name="Inagaki Y."/>
            <person name="Hashimoto T."/>
        </authorList>
    </citation>
    <scope>NUCLEOTIDE SEQUENCE</scope>
    <source>
        <strain evidence="11">NY0171</strain>
    </source>
</reference>
<dbReference type="PANTHER" id="PTHR24161">
    <property type="entry name" value="ANK_REP_REGION DOMAIN-CONTAINING PROTEIN-RELATED"/>
    <property type="match status" value="1"/>
</dbReference>
<keyword evidence="2 8" id="KW-0812">Transmembrane</keyword>
<feature type="transmembrane region" description="Helical" evidence="8">
    <location>
        <begin position="425"/>
        <end position="445"/>
    </location>
</feature>
<dbReference type="SMART" id="SM00248">
    <property type="entry name" value="ANK"/>
    <property type="match status" value="8"/>
</dbReference>
<feature type="repeat" description="ANK" evidence="7">
    <location>
        <begin position="319"/>
        <end position="351"/>
    </location>
</feature>
<dbReference type="PANTHER" id="PTHR24161:SF124">
    <property type="entry name" value="TRANSIENT RECEPTOR POTENTIAL CHANNEL PYREXIA"/>
    <property type="match status" value="1"/>
</dbReference>
<organism evidence="11 12">
    <name type="scientific">Aduncisulcus paluster</name>
    <dbReference type="NCBI Taxonomy" id="2918883"/>
    <lineage>
        <taxon>Eukaryota</taxon>
        <taxon>Metamonada</taxon>
        <taxon>Carpediemonas-like organisms</taxon>
        <taxon>Aduncisulcus</taxon>
    </lineage>
</organism>
<evidence type="ECO:0000256" key="5">
    <source>
        <dbReference type="ARBA" id="ARBA00023043"/>
    </source>
</evidence>
<feature type="domain" description="Palmitoyltransferase DHHC" evidence="10">
    <location>
        <begin position="612"/>
        <end position="738"/>
    </location>
</feature>